<protein>
    <submittedName>
        <fullName evidence="2">Uncharacterized protein</fullName>
    </submittedName>
</protein>
<feature type="region of interest" description="Disordered" evidence="1">
    <location>
        <begin position="72"/>
        <end position="115"/>
    </location>
</feature>
<feature type="region of interest" description="Disordered" evidence="1">
    <location>
        <begin position="252"/>
        <end position="295"/>
    </location>
</feature>
<feature type="compositionally biased region" description="Basic and acidic residues" evidence="1">
    <location>
        <begin position="144"/>
        <end position="159"/>
    </location>
</feature>
<evidence type="ECO:0000256" key="1">
    <source>
        <dbReference type="SAM" id="MobiDB-lite"/>
    </source>
</evidence>
<reference evidence="2 3" key="2">
    <citation type="submission" date="2019-01" db="EMBL/GenBank/DDBJ databases">
        <title>The decoding of complex shrimp genome reveals the adaptation for benthos swimmer, frequently molting mechanism and breeding impact on genome.</title>
        <authorList>
            <person name="Sun Y."/>
            <person name="Gao Y."/>
            <person name="Yu Y."/>
        </authorList>
    </citation>
    <scope>NUCLEOTIDE SEQUENCE [LARGE SCALE GENOMIC DNA]</scope>
    <source>
        <tissue evidence="2">Muscle</tissue>
    </source>
</reference>
<reference evidence="2 3" key="1">
    <citation type="submission" date="2018-04" db="EMBL/GenBank/DDBJ databases">
        <authorList>
            <person name="Zhang X."/>
            <person name="Yuan J."/>
            <person name="Li F."/>
            <person name="Xiang J."/>
        </authorList>
    </citation>
    <scope>NUCLEOTIDE SEQUENCE [LARGE SCALE GENOMIC DNA]</scope>
    <source>
        <tissue evidence="2">Muscle</tissue>
    </source>
</reference>
<gene>
    <name evidence="2" type="ORF">C7M84_021239</name>
</gene>
<dbReference type="EMBL" id="QCYY01004416">
    <property type="protein sequence ID" value="ROT61035.1"/>
    <property type="molecule type" value="Genomic_DNA"/>
</dbReference>
<evidence type="ECO:0000313" key="2">
    <source>
        <dbReference type="EMBL" id="ROT61035.1"/>
    </source>
</evidence>
<comment type="caution">
    <text evidence="2">The sequence shown here is derived from an EMBL/GenBank/DDBJ whole genome shotgun (WGS) entry which is preliminary data.</text>
</comment>
<name>A0A3R7PC31_PENVA</name>
<feature type="region of interest" description="Disordered" evidence="1">
    <location>
        <begin position="390"/>
        <end position="412"/>
    </location>
</feature>
<feature type="compositionally biased region" description="Basic residues" evidence="1">
    <location>
        <begin position="266"/>
        <end position="275"/>
    </location>
</feature>
<sequence length="436" mass="48060">MPNSESDAEWNKIRNLVMMLNSESVTMLNRNLVTMNSESGNDAEEQRAKTALSASGRRRSLGPKMAAICASVSAEKEPRGEMSVCEEDQPRSEVVSAEKEPRGEMSVCEEDQPRSEVVSAEEASCGETWFSAEQISGEATLCAEEEHRGETSASKEGRESSGTPVSSEEGACAPACDSEQDETRPTISKGALPTRRELMCAFVVVTQQSYLIAFGKSNKVLVAAGRRIRWPGKSRTPGKQARVGAARLCEAAQRAGGAGGRERHSKDLRHRPGRPRAHEAASAGPAEPRTQPHRHQEGLQELMKMTYGSQLRLPAVEKNSGIWQGRTKARRFRQLDYSRHMHNPANRPERRKRTTTDLTYVVAAGASQGPDCVGRRVPSRVRRSSLSACRRSRRRRHGPFAVPAARQPARTQWPGEDEQEALAAHWTHVLAGRRSH</sequence>
<accession>A0A3R7PC31</accession>
<dbReference type="AlphaFoldDB" id="A0A3R7PC31"/>
<feature type="region of interest" description="Disordered" evidence="1">
    <location>
        <begin position="143"/>
        <end position="190"/>
    </location>
</feature>
<feature type="compositionally biased region" description="Basic and acidic residues" evidence="1">
    <location>
        <begin position="88"/>
        <end position="103"/>
    </location>
</feature>
<organism evidence="2 3">
    <name type="scientific">Penaeus vannamei</name>
    <name type="common">Whiteleg shrimp</name>
    <name type="synonym">Litopenaeus vannamei</name>
    <dbReference type="NCBI Taxonomy" id="6689"/>
    <lineage>
        <taxon>Eukaryota</taxon>
        <taxon>Metazoa</taxon>
        <taxon>Ecdysozoa</taxon>
        <taxon>Arthropoda</taxon>
        <taxon>Crustacea</taxon>
        <taxon>Multicrustacea</taxon>
        <taxon>Malacostraca</taxon>
        <taxon>Eumalacostraca</taxon>
        <taxon>Eucarida</taxon>
        <taxon>Decapoda</taxon>
        <taxon>Dendrobranchiata</taxon>
        <taxon>Penaeoidea</taxon>
        <taxon>Penaeidae</taxon>
        <taxon>Penaeus</taxon>
    </lineage>
</organism>
<proteinExistence type="predicted"/>
<dbReference type="Proteomes" id="UP000283509">
    <property type="component" value="Unassembled WGS sequence"/>
</dbReference>
<feature type="region of interest" description="Disordered" evidence="1">
    <location>
        <begin position="36"/>
        <end position="60"/>
    </location>
</feature>
<evidence type="ECO:0000313" key="3">
    <source>
        <dbReference type="Proteomes" id="UP000283509"/>
    </source>
</evidence>
<keyword evidence="3" id="KW-1185">Reference proteome</keyword>